<sequence>MSVHHSIDNTALSASVKRQYCPSTEKSYDFRKSSTPFFHLSTPLTPDTGSFEDRLSSPSSKLCDECKTNEFKYKCPGCSVRSCSLPCVKAHKQRTGCTGKRQQLTEFVPLSKFDDNLLLSGINRKSNRNRRLVLRFQTEP</sequence>
<evidence type="ECO:0000256" key="6">
    <source>
        <dbReference type="ARBA" id="ARBA00022833"/>
    </source>
</evidence>
<evidence type="ECO:0000256" key="1">
    <source>
        <dbReference type="ARBA" id="ARBA00022499"/>
    </source>
</evidence>
<dbReference type="GO" id="GO:0042254">
    <property type="term" value="P:ribosome biogenesis"/>
    <property type="evidence" value="ECO:0007669"/>
    <property type="project" value="UniProtKB-KW"/>
</dbReference>
<reference evidence="16" key="1">
    <citation type="journal article" date="2017" name="Nature">
        <title>The sunflower genome provides insights into oil metabolism, flowering and Asterid evolution.</title>
        <authorList>
            <person name="Badouin H."/>
            <person name="Gouzy J."/>
            <person name="Grassa C.J."/>
            <person name="Murat F."/>
            <person name="Staton S.E."/>
            <person name="Cottret L."/>
            <person name="Lelandais-Briere C."/>
            <person name="Owens G.L."/>
            <person name="Carrere S."/>
            <person name="Mayjonade B."/>
            <person name="Legrand L."/>
            <person name="Gill N."/>
            <person name="Kane N.C."/>
            <person name="Bowers J.E."/>
            <person name="Hubner S."/>
            <person name="Bellec A."/>
            <person name="Berard A."/>
            <person name="Berges H."/>
            <person name="Blanchet N."/>
            <person name="Boniface M.C."/>
            <person name="Brunel D."/>
            <person name="Catrice O."/>
            <person name="Chaidir N."/>
            <person name="Claudel C."/>
            <person name="Donnadieu C."/>
            <person name="Faraut T."/>
            <person name="Fievet G."/>
            <person name="Helmstetter N."/>
            <person name="King M."/>
            <person name="Knapp S.J."/>
            <person name="Lai Z."/>
            <person name="Le Paslier M.C."/>
            <person name="Lippi Y."/>
            <person name="Lorenzon L."/>
            <person name="Mandel J.R."/>
            <person name="Marage G."/>
            <person name="Marchand G."/>
            <person name="Marquand E."/>
            <person name="Bret-Mestries E."/>
            <person name="Morien E."/>
            <person name="Nambeesan S."/>
            <person name="Nguyen T."/>
            <person name="Pegot-Espagnet P."/>
            <person name="Pouilly N."/>
            <person name="Raftis F."/>
            <person name="Sallet E."/>
            <person name="Schiex T."/>
            <person name="Thomas J."/>
            <person name="Vandecasteele C."/>
            <person name="Vares D."/>
            <person name="Vear F."/>
            <person name="Vautrin S."/>
            <person name="Crespi M."/>
            <person name="Mangin B."/>
            <person name="Burke J.M."/>
            <person name="Salse J."/>
            <person name="Munos S."/>
            <person name="Vincourt P."/>
            <person name="Rieseberg L.H."/>
            <person name="Langlade N.B."/>
        </authorList>
    </citation>
    <scope>NUCLEOTIDE SEQUENCE [LARGE SCALE GENOMIC DNA]</scope>
    <source>
        <strain evidence="16">cv. SF193</strain>
    </source>
</reference>
<keyword evidence="6" id="KW-0862">Zinc</keyword>
<evidence type="ECO:0000256" key="8">
    <source>
        <dbReference type="ARBA" id="ARBA00049598"/>
    </source>
</evidence>
<evidence type="ECO:0000256" key="5">
    <source>
        <dbReference type="ARBA" id="ARBA00022771"/>
    </source>
</evidence>
<dbReference type="PROSITE" id="PS51083">
    <property type="entry name" value="ZF_HIT"/>
    <property type="match status" value="1"/>
</dbReference>
<protein>
    <recommendedName>
        <fullName evidence="11">Box C/D snoRNA protein 1</fullName>
    </recommendedName>
    <alternativeName>
        <fullName evidence="12">Zinc finger HIT domain-containing protein 6</fullName>
    </alternativeName>
</protein>
<name>A0A251T8L5_HELAN</name>
<keyword evidence="16" id="KW-1185">Reference proteome</keyword>
<dbReference type="FunFam" id="3.30.60.190:FF:000001">
    <property type="entry name" value="box C/D snoRNA protein 1"/>
    <property type="match status" value="1"/>
</dbReference>
<dbReference type="GO" id="GO:0008270">
    <property type="term" value="F:zinc ion binding"/>
    <property type="evidence" value="ECO:0007669"/>
    <property type="project" value="UniProtKB-UniRule"/>
</dbReference>
<proteinExistence type="inferred from homology"/>
<comment type="subunit">
    <text evidence="10">Interacts with FBL, SNU13, NOP58, NUFIP1, RUVBL1, RUVBL2 and TAF9. Interacts (via HIT-type zinc finger) with the RUVBL1/RUVBL2 complex in the presence of ADP.</text>
</comment>
<comment type="function">
    <text evidence="8">Required for box C/D snoRNAs accumulation involved in snoRNA processing, snoRNA transport to the nucleolus and ribosome biogenesis.</text>
</comment>
<dbReference type="STRING" id="4232.A0A251T8L5"/>
<keyword evidence="3" id="KW-0597">Phosphoprotein</keyword>
<dbReference type="InterPro" id="IPR007529">
    <property type="entry name" value="Znf_HIT"/>
</dbReference>
<gene>
    <name evidence="15" type="ORF">HannXRQ_Chr11g0328201</name>
</gene>
<evidence type="ECO:0000313" key="15">
    <source>
        <dbReference type="EMBL" id="OTG07244.1"/>
    </source>
</evidence>
<dbReference type="PANTHER" id="PTHR13483">
    <property type="entry name" value="BOX C_D SNORNA PROTEIN 1-RELATED"/>
    <property type="match status" value="1"/>
</dbReference>
<dbReference type="InterPro" id="IPR051639">
    <property type="entry name" value="BCD1"/>
</dbReference>
<evidence type="ECO:0000256" key="4">
    <source>
        <dbReference type="ARBA" id="ARBA00022723"/>
    </source>
</evidence>
<organism evidence="15 16">
    <name type="scientific">Helianthus annuus</name>
    <name type="common">Common sunflower</name>
    <dbReference type="NCBI Taxonomy" id="4232"/>
    <lineage>
        <taxon>Eukaryota</taxon>
        <taxon>Viridiplantae</taxon>
        <taxon>Streptophyta</taxon>
        <taxon>Embryophyta</taxon>
        <taxon>Tracheophyta</taxon>
        <taxon>Spermatophyta</taxon>
        <taxon>Magnoliopsida</taxon>
        <taxon>eudicotyledons</taxon>
        <taxon>Gunneridae</taxon>
        <taxon>Pentapetalae</taxon>
        <taxon>asterids</taxon>
        <taxon>campanulids</taxon>
        <taxon>Asterales</taxon>
        <taxon>Asteraceae</taxon>
        <taxon>Asteroideae</taxon>
        <taxon>Heliantheae alliance</taxon>
        <taxon>Heliantheae</taxon>
        <taxon>Helianthus</taxon>
    </lineage>
</organism>
<dbReference type="EMBL" id="CM007900">
    <property type="protein sequence ID" value="OTG07244.1"/>
    <property type="molecule type" value="Genomic_DNA"/>
</dbReference>
<keyword evidence="7" id="KW-0832">Ubl conjugation</keyword>
<keyword evidence="5 13" id="KW-0863">Zinc-finger</keyword>
<dbReference type="AlphaFoldDB" id="A0A251T8L5"/>
<evidence type="ECO:0000256" key="12">
    <source>
        <dbReference type="ARBA" id="ARBA00077531"/>
    </source>
</evidence>
<dbReference type="Gene3D" id="3.30.60.190">
    <property type="match status" value="1"/>
</dbReference>
<evidence type="ECO:0000259" key="14">
    <source>
        <dbReference type="PROSITE" id="PS51083"/>
    </source>
</evidence>
<evidence type="ECO:0000256" key="13">
    <source>
        <dbReference type="PROSITE-ProRule" id="PRU00453"/>
    </source>
</evidence>
<feature type="domain" description="HIT-type" evidence="14">
    <location>
        <begin position="63"/>
        <end position="97"/>
    </location>
</feature>
<evidence type="ECO:0000256" key="3">
    <source>
        <dbReference type="ARBA" id="ARBA00022553"/>
    </source>
</evidence>
<evidence type="ECO:0000256" key="7">
    <source>
        <dbReference type="ARBA" id="ARBA00022843"/>
    </source>
</evidence>
<keyword evidence="1" id="KW-1017">Isopeptide bond</keyword>
<keyword evidence="4" id="KW-0479">Metal-binding</keyword>
<evidence type="ECO:0000256" key="2">
    <source>
        <dbReference type="ARBA" id="ARBA00022517"/>
    </source>
</evidence>
<keyword evidence="2" id="KW-0690">Ribosome biogenesis</keyword>
<evidence type="ECO:0000313" key="16">
    <source>
        <dbReference type="Proteomes" id="UP000215914"/>
    </source>
</evidence>
<dbReference type="InParanoid" id="A0A251T8L5"/>
<dbReference type="CDD" id="cd23023">
    <property type="entry name" value="zf-HIT_BCD1"/>
    <property type="match status" value="1"/>
</dbReference>
<dbReference type="SUPFAM" id="SSF144232">
    <property type="entry name" value="HIT/MYND zinc finger-like"/>
    <property type="match status" value="1"/>
</dbReference>
<comment type="similarity">
    <text evidence="9">Belongs to the BCD1 family.</text>
</comment>
<accession>A0A251T8L5</accession>
<dbReference type="Pfam" id="PF04438">
    <property type="entry name" value="zf-HIT"/>
    <property type="match status" value="1"/>
</dbReference>
<dbReference type="PANTHER" id="PTHR13483:SF3">
    <property type="entry name" value="BOX C_D SNORNA PROTEIN 1"/>
    <property type="match status" value="1"/>
</dbReference>
<evidence type="ECO:0000256" key="10">
    <source>
        <dbReference type="ARBA" id="ARBA00061949"/>
    </source>
</evidence>
<dbReference type="Proteomes" id="UP000215914">
    <property type="component" value="Chromosome 11"/>
</dbReference>
<evidence type="ECO:0000256" key="11">
    <source>
        <dbReference type="ARBA" id="ARBA00068630"/>
    </source>
</evidence>
<evidence type="ECO:0000256" key="9">
    <source>
        <dbReference type="ARBA" id="ARBA00049654"/>
    </source>
</evidence>